<dbReference type="CDD" id="cd07304">
    <property type="entry name" value="Chorismate_synthase"/>
    <property type="match status" value="1"/>
</dbReference>
<feature type="binding site" evidence="11">
    <location>
        <position position="46"/>
    </location>
    <ligand>
        <name>NADP(+)</name>
        <dbReference type="ChEBI" id="CHEBI:58349"/>
    </ligand>
</feature>
<gene>
    <name evidence="11 13" type="primary">aroC</name>
    <name evidence="13" type="ORF">ACFSDA_11630</name>
</gene>
<dbReference type="GO" id="GO:0004107">
    <property type="term" value="F:chorismate synthase activity"/>
    <property type="evidence" value="ECO:0007669"/>
    <property type="project" value="UniProtKB-EC"/>
</dbReference>
<name>A0ABW4PZ25_9MICO</name>
<dbReference type="RefSeq" id="WP_137770865.1">
    <property type="nucleotide sequence ID" value="NZ_BAAAIS010000003.1"/>
</dbReference>
<dbReference type="EC" id="4.2.3.5" evidence="3 11"/>
<dbReference type="NCBIfam" id="NF003793">
    <property type="entry name" value="PRK05382.1"/>
    <property type="match status" value="1"/>
</dbReference>
<comment type="similarity">
    <text evidence="2 11 12">Belongs to the chorismate synthase family.</text>
</comment>
<comment type="function">
    <text evidence="11">Catalyzes the anti-1,4-elimination of the C-3 phosphate and the C-6 proR hydrogen from 5-enolpyruvylshikimate-3-phosphate (EPSP) to yield chorismate, which is the branch point compound that serves as the starting substrate for the three terminal pathways of aromatic amino acid biosynthesis. This reaction introduces a second double bond into the aromatic ring system.</text>
</comment>
<dbReference type="PIRSF" id="PIRSF001456">
    <property type="entry name" value="Chorismate_synth"/>
    <property type="match status" value="1"/>
</dbReference>
<dbReference type="InterPro" id="IPR020541">
    <property type="entry name" value="Chorismate_synthase_CS"/>
</dbReference>
<evidence type="ECO:0000256" key="11">
    <source>
        <dbReference type="HAMAP-Rule" id="MF_00300"/>
    </source>
</evidence>
<evidence type="ECO:0000256" key="10">
    <source>
        <dbReference type="ARBA" id="ARBA00023239"/>
    </source>
</evidence>
<evidence type="ECO:0000256" key="2">
    <source>
        <dbReference type="ARBA" id="ARBA00008014"/>
    </source>
</evidence>
<keyword evidence="9 11" id="KW-0057">Aromatic amino acid biosynthesis</keyword>
<keyword evidence="7 11" id="KW-0274">FAD</keyword>
<dbReference type="InterPro" id="IPR035904">
    <property type="entry name" value="Chorismate_synth_AroC_sf"/>
</dbReference>
<comment type="pathway">
    <text evidence="1 11 12">Metabolic intermediate biosynthesis; chorismate biosynthesis; chorismate from D-erythrose 4-phosphate and phosphoenolpyruvate: step 7/7.</text>
</comment>
<keyword evidence="8 11" id="KW-0521">NADP</keyword>
<comment type="subunit">
    <text evidence="11">Homotetramer.</text>
</comment>
<comment type="catalytic activity">
    <reaction evidence="11 12">
        <text>5-O-(1-carboxyvinyl)-3-phosphoshikimate = chorismate + phosphate</text>
        <dbReference type="Rhea" id="RHEA:21020"/>
        <dbReference type="ChEBI" id="CHEBI:29748"/>
        <dbReference type="ChEBI" id="CHEBI:43474"/>
        <dbReference type="ChEBI" id="CHEBI:57701"/>
        <dbReference type="EC" id="4.2.3.5"/>
    </reaction>
</comment>
<dbReference type="PROSITE" id="PS00789">
    <property type="entry name" value="CHORISMATE_SYNTHASE_3"/>
    <property type="match status" value="1"/>
</dbReference>
<keyword evidence="6 11" id="KW-0288">FMN</keyword>
<keyword evidence="4 11" id="KW-0028">Amino-acid biosynthesis</keyword>
<accession>A0ABW4PZ25</accession>
<feature type="binding site" evidence="11">
    <location>
        <position position="352"/>
    </location>
    <ligand>
        <name>FMN</name>
        <dbReference type="ChEBI" id="CHEBI:58210"/>
    </ligand>
</feature>
<evidence type="ECO:0000313" key="13">
    <source>
        <dbReference type="EMBL" id="MFD1835718.1"/>
    </source>
</evidence>
<reference evidence="14" key="1">
    <citation type="journal article" date="2019" name="Int. J. Syst. Evol. Microbiol.">
        <title>The Global Catalogue of Microorganisms (GCM) 10K type strain sequencing project: providing services to taxonomists for standard genome sequencing and annotation.</title>
        <authorList>
            <consortium name="The Broad Institute Genomics Platform"/>
            <consortium name="The Broad Institute Genome Sequencing Center for Infectious Disease"/>
            <person name="Wu L."/>
            <person name="Ma J."/>
        </authorList>
    </citation>
    <scope>NUCLEOTIDE SEQUENCE [LARGE SCALE GENOMIC DNA]</scope>
    <source>
        <strain evidence="14">JCM 11650</strain>
    </source>
</reference>
<comment type="caution">
    <text evidence="13">The sequence shown here is derived from an EMBL/GenBank/DDBJ whole genome shotgun (WGS) entry which is preliminary data.</text>
</comment>
<evidence type="ECO:0000256" key="7">
    <source>
        <dbReference type="ARBA" id="ARBA00022827"/>
    </source>
</evidence>
<organism evidence="13 14">
    <name type="scientific">Brachybacterium rhamnosum</name>
    <dbReference type="NCBI Taxonomy" id="173361"/>
    <lineage>
        <taxon>Bacteria</taxon>
        <taxon>Bacillati</taxon>
        <taxon>Actinomycetota</taxon>
        <taxon>Actinomycetes</taxon>
        <taxon>Micrococcales</taxon>
        <taxon>Dermabacteraceae</taxon>
        <taxon>Brachybacterium</taxon>
    </lineage>
</organism>
<dbReference type="Proteomes" id="UP001597280">
    <property type="component" value="Unassembled WGS sequence"/>
</dbReference>
<dbReference type="HAMAP" id="MF_00300">
    <property type="entry name" value="Chorismate_synth"/>
    <property type="match status" value="1"/>
</dbReference>
<dbReference type="Gene3D" id="3.60.150.10">
    <property type="entry name" value="Chorismate synthase AroC"/>
    <property type="match status" value="1"/>
</dbReference>
<dbReference type="PANTHER" id="PTHR21085">
    <property type="entry name" value="CHORISMATE SYNTHASE"/>
    <property type="match status" value="1"/>
</dbReference>
<feature type="binding site" evidence="11">
    <location>
        <position position="311"/>
    </location>
    <ligand>
        <name>FMN</name>
        <dbReference type="ChEBI" id="CHEBI:58210"/>
    </ligand>
</feature>
<keyword evidence="14" id="KW-1185">Reference proteome</keyword>
<evidence type="ECO:0000256" key="5">
    <source>
        <dbReference type="ARBA" id="ARBA00022630"/>
    </source>
</evidence>
<evidence type="ECO:0000256" key="1">
    <source>
        <dbReference type="ARBA" id="ARBA00005044"/>
    </source>
</evidence>
<evidence type="ECO:0000256" key="8">
    <source>
        <dbReference type="ARBA" id="ARBA00022857"/>
    </source>
</evidence>
<proteinExistence type="inferred from homology"/>
<comment type="cofactor">
    <cofactor evidence="11 12">
        <name>FMNH2</name>
        <dbReference type="ChEBI" id="CHEBI:57618"/>
    </cofactor>
    <text evidence="11 12">Reduced FMN (FMNH(2)).</text>
</comment>
<feature type="binding site" evidence="11">
    <location>
        <begin position="266"/>
        <end position="267"/>
    </location>
    <ligand>
        <name>FMN</name>
        <dbReference type="ChEBI" id="CHEBI:58210"/>
    </ligand>
</feature>
<protein>
    <recommendedName>
        <fullName evidence="3 11">Chorismate synthase</fullName>
        <shortName evidence="11">CS</shortName>
        <ecNumber evidence="3 11">4.2.3.5</ecNumber>
    </recommendedName>
    <alternativeName>
        <fullName evidence="11">5-enolpyruvylshikimate-3-phosphate phospholyase</fullName>
    </alternativeName>
</protein>
<evidence type="ECO:0000256" key="9">
    <source>
        <dbReference type="ARBA" id="ARBA00023141"/>
    </source>
</evidence>
<dbReference type="Pfam" id="PF01264">
    <property type="entry name" value="Chorismate_synt"/>
    <property type="match status" value="1"/>
</dbReference>
<evidence type="ECO:0000313" key="14">
    <source>
        <dbReference type="Proteomes" id="UP001597280"/>
    </source>
</evidence>
<dbReference type="NCBIfam" id="TIGR00033">
    <property type="entry name" value="aroC"/>
    <property type="match status" value="1"/>
</dbReference>
<keyword evidence="10 11" id="KW-0456">Lyase</keyword>
<dbReference type="EMBL" id="JBHUFL010000003">
    <property type="protein sequence ID" value="MFD1835718.1"/>
    <property type="molecule type" value="Genomic_DNA"/>
</dbReference>
<evidence type="ECO:0000256" key="6">
    <source>
        <dbReference type="ARBA" id="ARBA00022643"/>
    </source>
</evidence>
<dbReference type="SUPFAM" id="SSF103263">
    <property type="entry name" value="Chorismate synthase, AroC"/>
    <property type="match status" value="1"/>
</dbReference>
<dbReference type="InterPro" id="IPR000453">
    <property type="entry name" value="Chorismate_synth"/>
</dbReference>
<dbReference type="PROSITE" id="PS00787">
    <property type="entry name" value="CHORISMATE_SYNTHASE_1"/>
    <property type="match status" value="1"/>
</dbReference>
<sequence length="412" mass="43329">MLRWLTAGESHGPSLISLLDGVPAGIELTGDDLRAALARRRLGHGRGSRQKFEQDVLTIHGGLRHGLTIGSPLAIEIANSEWPKWEKVMSADPVPREDLVVDAGTGDEREIARNRPLTRPRPGHADLSGMLKYGFEDARPVLERASARETAARVVAGRVAAALLEQAAGIRLVSHTLSVGAVRVPEDAPLPAPEDVSRLDEDPLRCFHAETSAAMVAEVDSAKEDGDTLGGVVEVLAYGVPVGLGSHTQWDRKLDGRLAQAVMSIQAMKGVEIGDGFATAARRGSAAHDEILVPQEDGFGRVTNRAGGLEGGMSNGQVIRVRGALKPISTVPRALRTVDVATGGEATANHQRSDVCAVAPAAVIAEAVVALTLADALLEKAGGDSVQEIRAHLAGTAELQEHLSARRPDPAS</sequence>
<feature type="binding site" evidence="11">
    <location>
        <begin position="326"/>
        <end position="330"/>
    </location>
    <ligand>
        <name>FMN</name>
        <dbReference type="ChEBI" id="CHEBI:58210"/>
    </ligand>
</feature>
<keyword evidence="5 11" id="KW-0285">Flavoprotein</keyword>
<evidence type="ECO:0000256" key="4">
    <source>
        <dbReference type="ARBA" id="ARBA00022605"/>
    </source>
</evidence>
<evidence type="ECO:0000256" key="12">
    <source>
        <dbReference type="RuleBase" id="RU000605"/>
    </source>
</evidence>
<feature type="binding site" evidence="11">
    <location>
        <begin position="144"/>
        <end position="146"/>
    </location>
    <ligand>
        <name>FMN</name>
        <dbReference type="ChEBI" id="CHEBI:58210"/>
    </ligand>
</feature>
<dbReference type="PANTHER" id="PTHR21085:SF0">
    <property type="entry name" value="CHORISMATE SYNTHASE"/>
    <property type="match status" value="1"/>
</dbReference>
<feature type="binding site" evidence="11">
    <location>
        <position position="40"/>
    </location>
    <ligand>
        <name>NADP(+)</name>
        <dbReference type="ChEBI" id="CHEBI:58349"/>
    </ligand>
</feature>
<evidence type="ECO:0000256" key="3">
    <source>
        <dbReference type="ARBA" id="ARBA00013036"/>
    </source>
</evidence>